<keyword evidence="9 15" id="KW-0418">Kinase</keyword>
<accession>A0A9W6JSW5</accession>
<evidence type="ECO:0000256" key="4">
    <source>
        <dbReference type="ARBA" id="ARBA00022630"/>
    </source>
</evidence>
<gene>
    <name evidence="17" type="primary">ribF</name>
    <name evidence="17" type="ORF">GCM10017653_12740</name>
</gene>
<evidence type="ECO:0000256" key="3">
    <source>
        <dbReference type="ARBA" id="ARBA00005201"/>
    </source>
</evidence>
<dbReference type="PANTHER" id="PTHR22749:SF6">
    <property type="entry name" value="RIBOFLAVIN KINASE"/>
    <property type="match status" value="1"/>
</dbReference>
<dbReference type="GO" id="GO:0003919">
    <property type="term" value="F:FMN adenylyltransferase activity"/>
    <property type="evidence" value="ECO:0007669"/>
    <property type="project" value="UniProtKB-UniRule"/>
</dbReference>
<dbReference type="SUPFAM" id="SSF52374">
    <property type="entry name" value="Nucleotidylyl transferase"/>
    <property type="match status" value="1"/>
</dbReference>
<evidence type="ECO:0000256" key="11">
    <source>
        <dbReference type="ARBA" id="ARBA00022840"/>
    </source>
</evidence>
<dbReference type="InterPro" id="IPR015865">
    <property type="entry name" value="Riboflavin_kinase_bac/euk"/>
</dbReference>
<dbReference type="InterPro" id="IPR023468">
    <property type="entry name" value="Riboflavin_kinase"/>
</dbReference>
<evidence type="ECO:0000256" key="10">
    <source>
        <dbReference type="ARBA" id="ARBA00022827"/>
    </source>
</evidence>
<keyword evidence="5 15" id="KW-0288">FMN</keyword>
<dbReference type="NCBIfam" id="NF004160">
    <property type="entry name" value="PRK05627.1-3"/>
    <property type="match status" value="1"/>
</dbReference>
<evidence type="ECO:0000256" key="13">
    <source>
        <dbReference type="ARBA" id="ARBA00047880"/>
    </source>
</evidence>
<comment type="catalytic activity">
    <reaction evidence="14 15">
        <text>FMN + ATP + H(+) = FAD + diphosphate</text>
        <dbReference type="Rhea" id="RHEA:17237"/>
        <dbReference type="ChEBI" id="CHEBI:15378"/>
        <dbReference type="ChEBI" id="CHEBI:30616"/>
        <dbReference type="ChEBI" id="CHEBI:33019"/>
        <dbReference type="ChEBI" id="CHEBI:57692"/>
        <dbReference type="ChEBI" id="CHEBI:58210"/>
        <dbReference type="EC" id="2.7.7.2"/>
    </reaction>
</comment>
<comment type="function">
    <text evidence="1">Catalyzes the phosphorylation of riboflavin to FMN followed by the adenylation of FMN to FAD.</text>
</comment>
<keyword evidence="10 15" id="KW-0274">FAD</keyword>
<reference evidence="17" key="2">
    <citation type="submission" date="2023-01" db="EMBL/GenBank/DDBJ databases">
        <authorList>
            <person name="Sun Q."/>
            <person name="Evtushenko L."/>
        </authorList>
    </citation>
    <scope>NUCLEOTIDE SEQUENCE</scope>
    <source>
        <strain evidence="17">VKM B-2789</strain>
    </source>
</reference>
<evidence type="ECO:0000256" key="6">
    <source>
        <dbReference type="ARBA" id="ARBA00022679"/>
    </source>
</evidence>
<evidence type="ECO:0000256" key="14">
    <source>
        <dbReference type="ARBA" id="ARBA00049494"/>
    </source>
</evidence>
<evidence type="ECO:0000256" key="2">
    <source>
        <dbReference type="ARBA" id="ARBA00004726"/>
    </source>
</evidence>
<comment type="pathway">
    <text evidence="3 15">Cofactor biosynthesis; FMN biosynthesis; FMN from riboflavin (ATP route): step 1/1.</text>
</comment>
<keyword evidence="7 15" id="KW-0548">Nucleotidyltransferase</keyword>
<sequence>MSASPASRPFIVLRGGDAVPASLADPVVAIGNFDGVHRGHRAVIGAAVRRAHAAGKPALALTFEPHPRAYFRPNEPMFRLTPEPLKLAMLAATGLDGAAVLAFDALLAAKDAESFVTEILVEWLGVGCVVAGFDFHFGRARGGSPAFLREAGARHGFAVEIVPPLLDDGAQISSSAIRAALAQGRVEQAAHMLGAPFTVEAEVIHGDKRGRELGYPTANMRLDPATELAHGIYAVSVEIDGVERPAVASFGRRPTFDDGAPRLETFVFDWSGDLYGRRLKVAFHAYLRPELKFAGIEPLITQMDEDSRRARAILGARLSEG</sequence>
<dbReference type="EC" id="2.7.7.2" evidence="15"/>
<feature type="domain" description="Riboflavin kinase" evidence="16">
    <location>
        <begin position="192"/>
        <end position="315"/>
    </location>
</feature>
<dbReference type="SMART" id="SM00904">
    <property type="entry name" value="Flavokinase"/>
    <property type="match status" value="1"/>
</dbReference>
<evidence type="ECO:0000256" key="9">
    <source>
        <dbReference type="ARBA" id="ARBA00022777"/>
    </source>
</evidence>
<keyword evidence="4 15" id="KW-0285">Flavoprotein</keyword>
<evidence type="ECO:0000256" key="5">
    <source>
        <dbReference type="ARBA" id="ARBA00022643"/>
    </source>
</evidence>
<keyword evidence="18" id="KW-1185">Reference proteome</keyword>
<dbReference type="GO" id="GO:0006747">
    <property type="term" value="P:FAD biosynthetic process"/>
    <property type="evidence" value="ECO:0007669"/>
    <property type="project" value="UniProtKB-UniRule"/>
</dbReference>
<evidence type="ECO:0000313" key="17">
    <source>
        <dbReference type="EMBL" id="GLK83205.1"/>
    </source>
</evidence>
<comment type="similarity">
    <text evidence="15">Belongs to the ribF family.</text>
</comment>
<dbReference type="EC" id="2.7.1.26" evidence="15"/>
<dbReference type="GO" id="GO:0008531">
    <property type="term" value="F:riboflavin kinase activity"/>
    <property type="evidence" value="ECO:0007669"/>
    <property type="project" value="UniProtKB-UniRule"/>
</dbReference>
<dbReference type="Gene3D" id="3.40.50.620">
    <property type="entry name" value="HUPs"/>
    <property type="match status" value="1"/>
</dbReference>
<name>A0A9W6JSW5_9HYPH</name>
<evidence type="ECO:0000256" key="1">
    <source>
        <dbReference type="ARBA" id="ARBA00002121"/>
    </source>
</evidence>
<reference evidence="17" key="1">
    <citation type="journal article" date="2014" name="Int. J. Syst. Evol. Microbiol.">
        <title>Complete genome sequence of Corynebacterium casei LMG S-19264T (=DSM 44701T), isolated from a smear-ripened cheese.</title>
        <authorList>
            <consortium name="US DOE Joint Genome Institute (JGI-PGF)"/>
            <person name="Walter F."/>
            <person name="Albersmeier A."/>
            <person name="Kalinowski J."/>
            <person name="Ruckert C."/>
        </authorList>
    </citation>
    <scope>NUCLEOTIDE SEQUENCE</scope>
    <source>
        <strain evidence="17">VKM B-2789</strain>
    </source>
</reference>
<dbReference type="NCBIfam" id="TIGR00083">
    <property type="entry name" value="ribF"/>
    <property type="match status" value="1"/>
</dbReference>
<keyword evidence="12" id="KW-0511">Multifunctional enzyme</keyword>
<dbReference type="Pfam" id="PF01687">
    <property type="entry name" value="Flavokinase"/>
    <property type="match status" value="1"/>
</dbReference>
<organism evidence="17 18">
    <name type="scientific">Ancylobacter defluvii</name>
    <dbReference type="NCBI Taxonomy" id="1282440"/>
    <lineage>
        <taxon>Bacteria</taxon>
        <taxon>Pseudomonadati</taxon>
        <taxon>Pseudomonadota</taxon>
        <taxon>Alphaproteobacteria</taxon>
        <taxon>Hyphomicrobiales</taxon>
        <taxon>Xanthobacteraceae</taxon>
        <taxon>Ancylobacter</taxon>
    </lineage>
</organism>
<keyword evidence="6 15" id="KW-0808">Transferase</keyword>
<comment type="catalytic activity">
    <reaction evidence="13 15">
        <text>riboflavin + ATP = FMN + ADP + H(+)</text>
        <dbReference type="Rhea" id="RHEA:14357"/>
        <dbReference type="ChEBI" id="CHEBI:15378"/>
        <dbReference type="ChEBI" id="CHEBI:30616"/>
        <dbReference type="ChEBI" id="CHEBI:57986"/>
        <dbReference type="ChEBI" id="CHEBI:58210"/>
        <dbReference type="ChEBI" id="CHEBI:456216"/>
        <dbReference type="EC" id="2.7.1.26"/>
    </reaction>
</comment>
<evidence type="ECO:0000256" key="15">
    <source>
        <dbReference type="PIRNR" id="PIRNR004491"/>
    </source>
</evidence>
<dbReference type="CDD" id="cd02064">
    <property type="entry name" value="FAD_synthetase_N"/>
    <property type="match status" value="1"/>
</dbReference>
<dbReference type="FunFam" id="3.40.50.620:FF:000021">
    <property type="entry name" value="Riboflavin biosynthesis protein"/>
    <property type="match status" value="1"/>
</dbReference>
<proteinExistence type="inferred from homology"/>
<protein>
    <recommendedName>
        <fullName evidence="15">Riboflavin biosynthesis protein</fullName>
    </recommendedName>
    <domain>
        <recommendedName>
            <fullName evidence="15">Riboflavin kinase</fullName>
            <ecNumber evidence="15">2.7.1.26</ecNumber>
        </recommendedName>
        <alternativeName>
            <fullName evidence="15">Flavokinase</fullName>
        </alternativeName>
    </domain>
    <domain>
        <recommendedName>
            <fullName evidence="15">FMN adenylyltransferase</fullName>
            <ecNumber evidence="15">2.7.7.2</ecNumber>
        </recommendedName>
        <alternativeName>
            <fullName evidence="15">FAD pyrophosphorylase</fullName>
        </alternativeName>
        <alternativeName>
            <fullName evidence="15">FAD synthase</fullName>
        </alternativeName>
    </domain>
</protein>
<dbReference type="SUPFAM" id="SSF82114">
    <property type="entry name" value="Riboflavin kinase-like"/>
    <property type="match status" value="1"/>
</dbReference>
<dbReference type="Gene3D" id="2.40.30.30">
    <property type="entry name" value="Riboflavin kinase-like"/>
    <property type="match status" value="1"/>
</dbReference>
<dbReference type="RefSeq" id="WP_213366644.1">
    <property type="nucleotide sequence ID" value="NZ_BSFM01000006.1"/>
</dbReference>
<dbReference type="GO" id="GO:0009398">
    <property type="term" value="P:FMN biosynthetic process"/>
    <property type="evidence" value="ECO:0007669"/>
    <property type="project" value="UniProtKB-UniRule"/>
</dbReference>
<keyword evidence="11 15" id="KW-0067">ATP-binding</keyword>
<comment type="caution">
    <text evidence="17">The sequence shown here is derived from an EMBL/GenBank/DDBJ whole genome shotgun (WGS) entry which is preliminary data.</text>
</comment>
<dbReference type="Pfam" id="PF06574">
    <property type="entry name" value="FAD_syn"/>
    <property type="match status" value="1"/>
</dbReference>
<dbReference type="Proteomes" id="UP001143330">
    <property type="component" value="Unassembled WGS sequence"/>
</dbReference>
<evidence type="ECO:0000259" key="16">
    <source>
        <dbReference type="SMART" id="SM00904"/>
    </source>
</evidence>
<evidence type="ECO:0000313" key="18">
    <source>
        <dbReference type="Proteomes" id="UP001143330"/>
    </source>
</evidence>
<dbReference type="PIRSF" id="PIRSF004491">
    <property type="entry name" value="FAD_Synth"/>
    <property type="match status" value="1"/>
</dbReference>
<dbReference type="InterPro" id="IPR015864">
    <property type="entry name" value="FAD_synthase"/>
</dbReference>
<evidence type="ECO:0000256" key="7">
    <source>
        <dbReference type="ARBA" id="ARBA00022695"/>
    </source>
</evidence>
<dbReference type="PANTHER" id="PTHR22749">
    <property type="entry name" value="RIBOFLAVIN KINASE/FMN ADENYLYLTRANSFERASE"/>
    <property type="match status" value="1"/>
</dbReference>
<dbReference type="GO" id="GO:0009231">
    <property type="term" value="P:riboflavin biosynthetic process"/>
    <property type="evidence" value="ECO:0007669"/>
    <property type="project" value="InterPro"/>
</dbReference>
<evidence type="ECO:0000256" key="8">
    <source>
        <dbReference type="ARBA" id="ARBA00022741"/>
    </source>
</evidence>
<dbReference type="AlphaFoldDB" id="A0A9W6JSW5"/>
<keyword evidence="8 15" id="KW-0547">Nucleotide-binding</keyword>
<comment type="pathway">
    <text evidence="2 15">Cofactor biosynthesis; FAD biosynthesis; FAD from FMN: step 1/1.</text>
</comment>
<dbReference type="GO" id="GO:0005524">
    <property type="term" value="F:ATP binding"/>
    <property type="evidence" value="ECO:0007669"/>
    <property type="project" value="UniProtKB-UniRule"/>
</dbReference>
<dbReference type="InterPro" id="IPR014729">
    <property type="entry name" value="Rossmann-like_a/b/a_fold"/>
</dbReference>
<dbReference type="EMBL" id="BSFM01000006">
    <property type="protein sequence ID" value="GLK83205.1"/>
    <property type="molecule type" value="Genomic_DNA"/>
</dbReference>
<evidence type="ECO:0000256" key="12">
    <source>
        <dbReference type="ARBA" id="ARBA00023268"/>
    </source>
</evidence>
<dbReference type="InterPro" id="IPR002606">
    <property type="entry name" value="Riboflavin_kinase_bac"/>
</dbReference>
<dbReference type="FunFam" id="2.40.30.30:FF:000003">
    <property type="entry name" value="Riboflavin biosynthesis protein"/>
    <property type="match status" value="1"/>
</dbReference>
<dbReference type="InterPro" id="IPR023465">
    <property type="entry name" value="Riboflavin_kinase_dom_sf"/>
</dbReference>